<dbReference type="KEGG" id="ppha:BVH74_07320"/>
<dbReference type="InterPro" id="IPR052181">
    <property type="entry name" value="5hmC_binding"/>
</dbReference>
<organism evidence="2 3">
    <name type="scientific">Halopseudomonas phragmitis</name>
    <dbReference type="NCBI Taxonomy" id="1931241"/>
    <lineage>
        <taxon>Bacteria</taxon>
        <taxon>Pseudomonadati</taxon>
        <taxon>Pseudomonadota</taxon>
        <taxon>Gammaproteobacteria</taxon>
        <taxon>Pseudomonadales</taxon>
        <taxon>Pseudomonadaceae</taxon>
        <taxon>Halopseudomonas</taxon>
    </lineage>
</organism>
<dbReference type="EMBL" id="CP020100">
    <property type="protein sequence ID" value="AQZ94576.1"/>
    <property type="molecule type" value="Genomic_DNA"/>
</dbReference>
<evidence type="ECO:0000259" key="1">
    <source>
        <dbReference type="Pfam" id="PF01878"/>
    </source>
</evidence>
<name>A0A1V0B3R0_9GAMM</name>
<feature type="domain" description="EVE" evidence="1">
    <location>
        <begin position="2"/>
        <end position="147"/>
    </location>
</feature>
<reference evidence="2 3" key="1">
    <citation type="submission" date="2017-03" db="EMBL/GenBank/DDBJ databases">
        <title>Complete genome sequence of the novel DNRA strain Pseudomonas sp. S-6-2 isolated from Chinese polluted river sediment. Journal of Biotechnology.</title>
        <authorList>
            <person name="Li J."/>
            <person name="Xiang F."/>
            <person name="Wang L."/>
            <person name="Xi L."/>
            <person name="Liu J."/>
        </authorList>
    </citation>
    <scope>NUCLEOTIDE SEQUENCE [LARGE SCALE GENOMIC DNA]</scope>
    <source>
        <strain evidence="2 3">S-6-2</strain>
    </source>
</reference>
<dbReference type="InterPro" id="IPR002740">
    <property type="entry name" value="EVE_domain"/>
</dbReference>
<gene>
    <name evidence="2" type="ORF">BVH74_07320</name>
</gene>
<sequence>MSYWLMKSEPDTFSIDHLAAQRCATWDGVRNYQARNYIQQMRPGDLFLFHHSSCQPPGLAGIGAIVSAPYPDHSALDPQSPYFDPKASKERLPWLAIDVEFQEKFPALLNTQSLRQLAGLEELALLKRASRLSVMPVTEQQWQIMLSAARQA</sequence>
<dbReference type="AlphaFoldDB" id="A0A1V0B3R0"/>
<dbReference type="PANTHER" id="PTHR14087">
    <property type="entry name" value="THYMOCYTE NUCLEAR PROTEIN 1"/>
    <property type="match status" value="1"/>
</dbReference>
<dbReference type="InterPro" id="IPR047197">
    <property type="entry name" value="THYN1-like_EVE"/>
</dbReference>
<dbReference type="RefSeq" id="WP_080049429.1">
    <property type="nucleotide sequence ID" value="NZ_CP020100.1"/>
</dbReference>
<dbReference type="Proteomes" id="UP000243488">
    <property type="component" value="Chromosome"/>
</dbReference>
<evidence type="ECO:0000313" key="3">
    <source>
        <dbReference type="Proteomes" id="UP000243488"/>
    </source>
</evidence>
<protein>
    <submittedName>
        <fullName evidence="2">EVE domain-containing protein</fullName>
    </submittedName>
</protein>
<dbReference type="Gene3D" id="3.10.590.10">
    <property type="entry name" value="ph1033 like domains"/>
    <property type="match status" value="1"/>
</dbReference>
<accession>A0A1V0B3R0</accession>
<dbReference type="PANTHER" id="PTHR14087:SF7">
    <property type="entry name" value="THYMOCYTE NUCLEAR PROTEIN 1"/>
    <property type="match status" value="1"/>
</dbReference>
<dbReference type="SUPFAM" id="SSF88697">
    <property type="entry name" value="PUA domain-like"/>
    <property type="match status" value="1"/>
</dbReference>
<dbReference type="Pfam" id="PF01878">
    <property type="entry name" value="EVE"/>
    <property type="match status" value="1"/>
</dbReference>
<dbReference type="STRING" id="1931241.BVH74_07320"/>
<keyword evidence="3" id="KW-1185">Reference proteome</keyword>
<dbReference type="InterPro" id="IPR015947">
    <property type="entry name" value="PUA-like_sf"/>
</dbReference>
<evidence type="ECO:0000313" key="2">
    <source>
        <dbReference type="EMBL" id="AQZ94576.1"/>
    </source>
</evidence>
<dbReference type="CDD" id="cd21133">
    <property type="entry name" value="EVE"/>
    <property type="match status" value="1"/>
</dbReference>
<proteinExistence type="predicted"/>